<evidence type="ECO:0000256" key="3">
    <source>
        <dbReference type="ARBA" id="ARBA00023237"/>
    </source>
</evidence>
<gene>
    <name evidence="6" type="ORF">MPL1_00055</name>
</gene>
<evidence type="ECO:0000259" key="5">
    <source>
        <dbReference type="Pfam" id="PF19089"/>
    </source>
</evidence>
<dbReference type="OrthoDB" id="7053800at2"/>
<dbReference type="eggNOG" id="COG5338">
    <property type="taxonomic scope" value="Bacteria"/>
</dbReference>
<dbReference type="SUPFAM" id="SSF56935">
    <property type="entry name" value="Porins"/>
    <property type="match status" value="1"/>
</dbReference>
<evidence type="ECO:0000256" key="1">
    <source>
        <dbReference type="ARBA" id="ARBA00004442"/>
    </source>
</evidence>
<comment type="caution">
    <text evidence="6">The sequence shown here is derived from an EMBL/GenBank/DDBJ whole genome shotgun (WGS) entry which is preliminary data.</text>
</comment>
<dbReference type="AlphaFoldDB" id="M7PKF5"/>
<evidence type="ECO:0000313" key="6">
    <source>
        <dbReference type="EMBL" id="EMR14345.1"/>
    </source>
</evidence>
<dbReference type="Pfam" id="PF19089">
    <property type="entry name" value="DUF5777"/>
    <property type="match status" value="1"/>
</dbReference>
<evidence type="ECO:0000313" key="7">
    <source>
        <dbReference type="Proteomes" id="UP000012019"/>
    </source>
</evidence>
<dbReference type="Proteomes" id="UP000012019">
    <property type="component" value="Unassembled WGS sequence"/>
</dbReference>
<dbReference type="EMBL" id="APHR01000001">
    <property type="protein sequence ID" value="EMR14345.1"/>
    <property type="molecule type" value="Genomic_DNA"/>
</dbReference>
<dbReference type="GO" id="GO:0009279">
    <property type="term" value="C:cell outer membrane"/>
    <property type="evidence" value="ECO:0007669"/>
    <property type="project" value="UniProtKB-SubCell"/>
</dbReference>
<feature type="signal peptide" evidence="4">
    <location>
        <begin position="1"/>
        <end position="18"/>
    </location>
</feature>
<keyword evidence="2" id="KW-0472">Membrane</keyword>
<organism evidence="6 7">
    <name type="scientific">Methylophaga lonarensis MPL</name>
    <dbReference type="NCBI Taxonomy" id="1286106"/>
    <lineage>
        <taxon>Bacteria</taxon>
        <taxon>Pseudomonadati</taxon>
        <taxon>Pseudomonadota</taxon>
        <taxon>Gammaproteobacteria</taxon>
        <taxon>Thiotrichales</taxon>
        <taxon>Piscirickettsiaceae</taxon>
        <taxon>Methylophaga</taxon>
    </lineage>
</organism>
<dbReference type="InterPro" id="IPR045916">
    <property type="entry name" value="DUF5777"/>
</dbReference>
<dbReference type="STRING" id="1286106.MPL1_00055"/>
<accession>M7PKF5</accession>
<dbReference type="PATRIC" id="fig|1286106.3.peg.11"/>
<dbReference type="InterPro" id="IPR036942">
    <property type="entry name" value="Beta-barrel_TonB_sf"/>
</dbReference>
<evidence type="ECO:0000256" key="2">
    <source>
        <dbReference type="ARBA" id="ARBA00023136"/>
    </source>
</evidence>
<sequence length="381" mass="43101">MRYSLLLLGVALTTPALSAEWVIDGRLTPKIEYDDNVLLQESKQSSTIYSVSPTLNFSRSLENNSVRASLGYDIERYASLSRLNRENPFADISASYQTMRSGYGISASYRERTVRSIAEEDTGDFSSDATVRSRRIAPSYSYQLTERDVIAFNASYSELRYDQRNFSDNDTLTLSSQWSRSFSERFSAGFNAGYTQYESTGEFTRSDYDSTNFGVNLSYRWTERTSITGSAGVNYLKSTVRTGPVKQNDSNRGTLASVAMSHQTTLDNFSLNLSRSLNPSGEGVLNQQDRVSFNWSRKLTDRMSFNLSTSYSQTSRADDTGSNKRKFTDVAPNLSWRMTETTSINTGYRYRKIQGDREDNINGNAVFVSFGYNWDGIRFSR</sequence>
<comment type="subcellular location">
    <subcellularLocation>
        <location evidence="1">Cell outer membrane</location>
    </subcellularLocation>
</comment>
<proteinExistence type="predicted"/>
<feature type="chain" id="PRO_5004082892" evidence="4">
    <location>
        <begin position="19"/>
        <end position="381"/>
    </location>
</feature>
<name>M7PKF5_9GAMM</name>
<feature type="domain" description="DUF5777" evidence="5">
    <location>
        <begin position="245"/>
        <end position="375"/>
    </location>
</feature>
<keyword evidence="7" id="KW-1185">Reference proteome</keyword>
<keyword evidence="4" id="KW-0732">Signal</keyword>
<reference evidence="6 7" key="1">
    <citation type="journal article" date="2013" name="Genome Announc.">
        <title>Draft Genome Sequence of Methylophaga lonarensis MPLT, a Haloalkaliphilic (Non-Methane-Utilizing) Methylotroph.</title>
        <authorList>
            <person name="Shetty S.A."/>
            <person name="Marathe N.P."/>
            <person name="Munot H."/>
            <person name="Antony C.P."/>
            <person name="Dhotre D.P."/>
            <person name="Murrell J.C."/>
            <person name="Shouche Y.S."/>
        </authorList>
    </citation>
    <scope>NUCLEOTIDE SEQUENCE [LARGE SCALE GENOMIC DNA]</scope>
    <source>
        <strain evidence="6 7">MPL</strain>
    </source>
</reference>
<protein>
    <submittedName>
        <fullName evidence="6">Long-chain fatty acid transport protein</fullName>
    </submittedName>
</protein>
<dbReference type="Gene3D" id="2.40.170.20">
    <property type="entry name" value="TonB-dependent receptor, beta-barrel domain"/>
    <property type="match status" value="1"/>
</dbReference>
<evidence type="ECO:0000256" key="4">
    <source>
        <dbReference type="SAM" id="SignalP"/>
    </source>
</evidence>
<keyword evidence="3" id="KW-0998">Cell outer membrane</keyword>
<dbReference type="RefSeq" id="WP_009725087.1">
    <property type="nucleotide sequence ID" value="NZ_APHR01000001.1"/>
</dbReference>